<gene>
    <name evidence="1" type="ORF">SAMN05421738_110107</name>
</gene>
<name>A0A1I4Y5D9_9FLAO</name>
<protein>
    <recommendedName>
        <fullName evidence="3">Short chain amide porin</fullName>
    </recommendedName>
</protein>
<evidence type="ECO:0000313" key="1">
    <source>
        <dbReference type="EMBL" id="SFN32779.1"/>
    </source>
</evidence>
<proteinExistence type="predicted"/>
<organism evidence="1 2">
    <name type="scientific">Algoriella xinjiangensis</name>
    <dbReference type="NCBI Taxonomy" id="684065"/>
    <lineage>
        <taxon>Bacteria</taxon>
        <taxon>Pseudomonadati</taxon>
        <taxon>Bacteroidota</taxon>
        <taxon>Flavobacteriia</taxon>
        <taxon>Flavobacteriales</taxon>
        <taxon>Weeksellaceae</taxon>
        <taxon>Algoriella</taxon>
    </lineage>
</organism>
<dbReference type="OrthoDB" id="9771991at2"/>
<accession>A0A1I4Y5D9</accession>
<dbReference type="Proteomes" id="UP000199149">
    <property type="component" value="Unassembled WGS sequence"/>
</dbReference>
<sequence>MKKFLGAITLLITIGISDLNAQYASEYDGGLVVKLNPEGNKYIRFILWGQTWFQDYEGKNVNDGFSIKRARVLAYSQINDRFMILTHFGANGIYDNNLSPMGKSTDVTFFLHEMFLQYKVTDNLAIGAGVHNFGGISRGNGQGSINMLTLDNNRADWSTLGLSDQFTNHLGIFAKGRIGKLNYRLALSDAITNTLDGNATTELQNGQEKYLGKAILGEGKYAISGYFDYQFLDQESNVLPYRVGTYLGAKKVFNIGAGFFNQSNAIVRKDNAENLIGEDVTHFAVDAFYDTPIGKNSSITAYAKYQNSDMGEKYLQGNVVGDGNQFSGHVGYLLPKNIKDGESKFRNRIQPYVGYSHRDFKGLIEPVKEFKVGGNWYIDGQNAKISVEYQHAFDQSKKSDGMFTIQAMILL</sequence>
<reference evidence="2" key="1">
    <citation type="submission" date="2016-10" db="EMBL/GenBank/DDBJ databases">
        <authorList>
            <person name="Varghese N."/>
            <person name="Submissions S."/>
        </authorList>
    </citation>
    <scope>NUCLEOTIDE SEQUENCE [LARGE SCALE GENOMIC DNA]</scope>
    <source>
        <strain evidence="2">XJ109</strain>
    </source>
</reference>
<evidence type="ECO:0000313" key="2">
    <source>
        <dbReference type="Proteomes" id="UP000199149"/>
    </source>
</evidence>
<dbReference type="RefSeq" id="WP_092908677.1">
    <property type="nucleotide sequence ID" value="NZ_FOUZ01000010.1"/>
</dbReference>
<keyword evidence="2" id="KW-1185">Reference proteome</keyword>
<dbReference type="STRING" id="684065.SAMN05421738_110107"/>
<evidence type="ECO:0008006" key="3">
    <source>
        <dbReference type="Google" id="ProtNLM"/>
    </source>
</evidence>
<dbReference type="AlphaFoldDB" id="A0A1I4Y5D9"/>
<dbReference type="EMBL" id="FOUZ01000010">
    <property type="protein sequence ID" value="SFN32779.1"/>
    <property type="molecule type" value="Genomic_DNA"/>
</dbReference>